<name>A0A1M7PUL4_9FLAO</name>
<evidence type="ECO:0000313" key="2">
    <source>
        <dbReference type="Proteomes" id="UP000184092"/>
    </source>
</evidence>
<dbReference type="Proteomes" id="UP000184092">
    <property type="component" value="Unassembled WGS sequence"/>
</dbReference>
<dbReference type="STRING" id="178356.SAMN05216269_12319"/>
<protein>
    <submittedName>
        <fullName evidence="1">Uncharacterized protein</fullName>
    </submittedName>
</protein>
<organism evidence="1 2">
    <name type="scientific">Flavobacterium xinjiangense</name>
    <dbReference type="NCBI Taxonomy" id="178356"/>
    <lineage>
        <taxon>Bacteria</taxon>
        <taxon>Pseudomonadati</taxon>
        <taxon>Bacteroidota</taxon>
        <taxon>Flavobacteriia</taxon>
        <taxon>Flavobacteriales</taxon>
        <taxon>Flavobacteriaceae</taxon>
        <taxon>Flavobacterium</taxon>
    </lineage>
</organism>
<gene>
    <name evidence="1" type="ORF">SAMN05216269_12319</name>
</gene>
<proteinExistence type="predicted"/>
<dbReference type="RefSeq" id="WP_167365607.1">
    <property type="nucleotide sequence ID" value="NZ_FRCL01000023.1"/>
</dbReference>
<dbReference type="EMBL" id="FRCL01000023">
    <property type="protein sequence ID" value="SHN21142.1"/>
    <property type="molecule type" value="Genomic_DNA"/>
</dbReference>
<evidence type="ECO:0000313" key="1">
    <source>
        <dbReference type="EMBL" id="SHN21142.1"/>
    </source>
</evidence>
<dbReference type="AlphaFoldDB" id="A0A1M7PUL4"/>
<accession>A0A1M7PUL4</accession>
<reference evidence="2" key="1">
    <citation type="submission" date="2016-11" db="EMBL/GenBank/DDBJ databases">
        <authorList>
            <person name="Varghese N."/>
            <person name="Submissions S."/>
        </authorList>
    </citation>
    <scope>NUCLEOTIDE SEQUENCE [LARGE SCALE GENOMIC DNA]</scope>
    <source>
        <strain evidence="2">CGMCC 1.2749</strain>
    </source>
</reference>
<sequence>MSISERLFETAIQDLNPDRADMPQSLVQFYKLCPMSKQYKQHKNYE</sequence>
<keyword evidence="2" id="KW-1185">Reference proteome</keyword>